<proteinExistence type="predicted"/>
<dbReference type="Proteomes" id="UP000789920">
    <property type="component" value="Unassembled WGS sequence"/>
</dbReference>
<protein>
    <submittedName>
        <fullName evidence="1">880_t:CDS:1</fullName>
    </submittedName>
</protein>
<dbReference type="EMBL" id="CAJVQC010044596">
    <property type="protein sequence ID" value="CAG8779840.1"/>
    <property type="molecule type" value="Genomic_DNA"/>
</dbReference>
<feature type="non-terminal residue" evidence="1">
    <location>
        <position position="139"/>
    </location>
</feature>
<comment type="caution">
    <text evidence="1">The sequence shown here is derived from an EMBL/GenBank/DDBJ whole genome shotgun (WGS) entry which is preliminary data.</text>
</comment>
<sequence length="139" mass="15689">IHNLVIVEKENTIDELISDSDKKNLSSELISKDRKENDISETISENENIINLIPLHERHSGIMLANTVYTIINNFGLGDKIIAVTTDNASNMNVFENKLEQLLLNNHTNTLFHHARCAAYILNLIAKDGLNEARILVKK</sequence>
<feature type="non-terminal residue" evidence="1">
    <location>
        <position position="1"/>
    </location>
</feature>
<name>A0ACA9R771_9GLOM</name>
<evidence type="ECO:0000313" key="1">
    <source>
        <dbReference type="EMBL" id="CAG8779840.1"/>
    </source>
</evidence>
<gene>
    <name evidence="1" type="ORF">RPERSI_LOCUS17412</name>
</gene>
<reference evidence="1" key="1">
    <citation type="submission" date="2021-06" db="EMBL/GenBank/DDBJ databases">
        <authorList>
            <person name="Kallberg Y."/>
            <person name="Tangrot J."/>
            <person name="Rosling A."/>
        </authorList>
    </citation>
    <scope>NUCLEOTIDE SEQUENCE</scope>
    <source>
        <strain evidence="1">MA461A</strain>
    </source>
</reference>
<keyword evidence="2" id="KW-1185">Reference proteome</keyword>
<organism evidence="1 2">
    <name type="scientific">Racocetra persica</name>
    <dbReference type="NCBI Taxonomy" id="160502"/>
    <lineage>
        <taxon>Eukaryota</taxon>
        <taxon>Fungi</taxon>
        <taxon>Fungi incertae sedis</taxon>
        <taxon>Mucoromycota</taxon>
        <taxon>Glomeromycotina</taxon>
        <taxon>Glomeromycetes</taxon>
        <taxon>Diversisporales</taxon>
        <taxon>Gigasporaceae</taxon>
        <taxon>Racocetra</taxon>
    </lineage>
</organism>
<accession>A0ACA9R771</accession>
<evidence type="ECO:0000313" key="2">
    <source>
        <dbReference type="Proteomes" id="UP000789920"/>
    </source>
</evidence>